<proteinExistence type="predicted"/>
<dbReference type="AlphaFoldDB" id="A0A7J7IIZ2"/>
<feature type="region of interest" description="Disordered" evidence="1">
    <location>
        <begin position="226"/>
        <end position="266"/>
    </location>
</feature>
<accession>A0A7J7IIZ2</accession>
<evidence type="ECO:0000313" key="3">
    <source>
        <dbReference type="Proteomes" id="UP000530660"/>
    </source>
</evidence>
<sequence>MFLQSSFVPSVSGFSNHQRARGVCRTAFAVARGNVARSHCRTAFLVCTAPFSSVPGSHLDAREAIRSRRAADEQVAETGSSGLRLPALGRAALSFAPALVTVQALEAAAIGSSKNELETQRSETCPAPPTWPRKSFSTSSFRYTFHALGSHEELYKKALQAEIGMKLLGSDTQGVAIVVRVDPSYVTWKRDVESTLSEPPSPQPARFGGRPMLADSHRQEKLQEQYARSESIFEDTTTEPRARVNRKHRAEASGTQSLKSNISSSFPDLQTLTSPFSAGGAIPIEEEERARHHRLFIDGKITDLPPRNASFHGPCAPECFAVRVLRGSCHGTLKRLAVAGECEERSMTADCSVEDYCIMCAAQSGMAQCRSFRACFGSHIESALNVLPCA</sequence>
<feature type="region of interest" description="Disordered" evidence="1">
    <location>
        <begin position="192"/>
        <end position="211"/>
    </location>
</feature>
<protein>
    <submittedName>
        <fullName evidence="2">Uncharacterized protein</fullName>
    </submittedName>
</protein>
<reference evidence="2 3" key="1">
    <citation type="journal article" date="2020" name="J. Phycol.">
        <title>Comparative genome analysis reveals Cyanidiococcus gen. nov., a new extremophilic red algal genus sister to Cyanidioschyzon (Cyanidioschyzonaceae, Rhodophyta).</title>
        <authorList>
            <person name="Liu S.-L."/>
            <person name="Chiang Y.-R."/>
            <person name="Yoon H.S."/>
            <person name="Fu H.-Y."/>
        </authorList>
    </citation>
    <scope>NUCLEOTIDE SEQUENCE [LARGE SCALE GENOMIC DNA]</scope>
    <source>
        <strain evidence="2 3">THAL066</strain>
    </source>
</reference>
<comment type="caution">
    <text evidence="2">The sequence shown here is derived from an EMBL/GenBank/DDBJ whole genome shotgun (WGS) entry which is preliminary data.</text>
</comment>
<dbReference type="EMBL" id="VWRR01000008">
    <property type="protein sequence ID" value="KAF6003072.1"/>
    <property type="molecule type" value="Genomic_DNA"/>
</dbReference>
<evidence type="ECO:0000256" key="1">
    <source>
        <dbReference type="SAM" id="MobiDB-lite"/>
    </source>
</evidence>
<keyword evidence="3" id="KW-1185">Reference proteome</keyword>
<dbReference type="OrthoDB" id="10541945at2759"/>
<feature type="compositionally biased region" description="Polar residues" evidence="1">
    <location>
        <begin position="253"/>
        <end position="266"/>
    </location>
</feature>
<name>A0A7J7IIZ2_9RHOD</name>
<dbReference type="Proteomes" id="UP000530660">
    <property type="component" value="Unassembled WGS sequence"/>
</dbReference>
<gene>
    <name evidence="2" type="ORF">F1559_003656</name>
</gene>
<organism evidence="2 3">
    <name type="scientific">Cyanidiococcus yangmingshanensis</name>
    <dbReference type="NCBI Taxonomy" id="2690220"/>
    <lineage>
        <taxon>Eukaryota</taxon>
        <taxon>Rhodophyta</taxon>
        <taxon>Bangiophyceae</taxon>
        <taxon>Cyanidiales</taxon>
        <taxon>Cyanidiaceae</taxon>
        <taxon>Cyanidiococcus</taxon>
    </lineage>
</organism>
<evidence type="ECO:0000313" key="2">
    <source>
        <dbReference type="EMBL" id="KAF6003072.1"/>
    </source>
</evidence>